<dbReference type="PANTHER" id="PTHR43545:SF4">
    <property type="entry name" value="IRON-SULFUR PROTEIN"/>
    <property type="match status" value="1"/>
</dbReference>
<dbReference type="InterPro" id="IPR006311">
    <property type="entry name" value="TAT_signal"/>
</dbReference>
<dbReference type="HOGENOM" id="CLU_043374_0_1_7"/>
<organism evidence="10 11">
    <name type="scientific">Desulfarculus baarsii (strain ATCC 33931 / DSM 2075 / LMG 7858 / VKM B-1802 / 2st14)</name>
    <dbReference type="NCBI Taxonomy" id="644282"/>
    <lineage>
        <taxon>Bacteria</taxon>
        <taxon>Pseudomonadati</taxon>
        <taxon>Thermodesulfobacteriota</taxon>
        <taxon>Desulfarculia</taxon>
        <taxon>Desulfarculales</taxon>
        <taxon>Desulfarculaceae</taxon>
        <taxon>Desulfarculus</taxon>
    </lineage>
</organism>
<evidence type="ECO:0000256" key="7">
    <source>
        <dbReference type="SAM" id="MobiDB-lite"/>
    </source>
</evidence>
<evidence type="ECO:0000256" key="8">
    <source>
        <dbReference type="SAM" id="SignalP"/>
    </source>
</evidence>
<dbReference type="OrthoDB" id="9789030at2"/>
<feature type="chain" id="PRO_5003150398" description="4Fe-4S ferredoxin-type domain-containing protein" evidence="8">
    <location>
        <begin position="34"/>
        <end position="372"/>
    </location>
</feature>
<dbReference type="PANTHER" id="PTHR43545">
    <property type="entry name" value="FORMATE DEHYDROGENASE, NITRATE-INDUCIBLE, IRON-SULFUR SUBUNIT"/>
    <property type="match status" value="1"/>
</dbReference>
<keyword evidence="8" id="KW-0732">Signal</keyword>
<dbReference type="CDD" id="cd16368">
    <property type="entry name" value="DMSOR_beta_like"/>
    <property type="match status" value="1"/>
</dbReference>
<dbReference type="GO" id="GO:0051539">
    <property type="term" value="F:4 iron, 4 sulfur cluster binding"/>
    <property type="evidence" value="ECO:0007669"/>
    <property type="project" value="UniProtKB-KW"/>
</dbReference>
<keyword evidence="6" id="KW-0411">Iron-sulfur</keyword>
<accession>E1QI68</accession>
<protein>
    <recommendedName>
        <fullName evidence="9">4Fe-4S ferredoxin-type domain-containing protein</fullName>
    </recommendedName>
</protein>
<comment type="subcellular location">
    <subcellularLocation>
        <location evidence="1">Cell envelope</location>
    </subcellularLocation>
</comment>
<evidence type="ECO:0000313" key="10">
    <source>
        <dbReference type="EMBL" id="ADK85385.1"/>
    </source>
</evidence>
<evidence type="ECO:0000313" key="11">
    <source>
        <dbReference type="Proteomes" id="UP000009047"/>
    </source>
</evidence>
<keyword evidence="4" id="KW-0677">Repeat</keyword>
<dbReference type="GO" id="GO:0046872">
    <property type="term" value="F:metal ion binding"/>
    <property type="evidence" value="ECO:0007669"/>
    <property type="project" value="UniProtKB-KW"/>
</dbReference>
<name>E1QI68_DESB2</name>
<dbReference type="AlphaFoldDB" id="E1QI68"/>
<keyword evidence="11" id="KW-1185">Reference proteome</keyword>
<proteinExistence type="predicted"/>
<feature type="compositionally biased region" description="Gly residues" evidence="7">
    <location>
        <begin position="299"/>
        <end position="312"/>
    </location>
</feature>
<feature type="domain" description="4Fe-4S ferredoxin-type" evidence="9">
    <location>
        <begin position="147"/>
        <end position="176"/>
    </location>
</feature>
<reference evidence="10 11" key="1">
    <citation type="journal article" date="2010" name="Stand. Genomic Sci.">
        <title>Complete genome sequence of Desulfarculus baarsii type strain (2st14).</title>
        <authorList>
            <person name="Sun H."/>
            <person name="Spring S."/>
            <person name="Lapidus A."/>
            <person name="Davenport K."/>
            <person name="Del Rio T.G."/>
            <person name="Tice H."/>
            <person name="Nolan M."/>
            <person name="Copeland A."/>
            <person name="Cheng J.F."/>
            <person name="Lucas S."/>
            <person name="Tapia R."/>
            <person name="Goodwin L."/>
            <person name="Pitluck S."/>
            <person name="Ivanova N."/>
            <person name="Pagani I."/>
            <person name="Mavromatis K."/>
            <person name="Ovchinnikova G."/>
            <person name="Pati A."/>
            <person name="Chen A."/>
            <person name="Palaniappan K."/>
            <person name="Hauser L."/>
            <person name="Chang Y.J."/>
            <person name="Jeffries C.D."/>
            <person name="Detter J.C."/>
            <person name="Han C."/>
            <person name="Rohde M."/>
            <person name="Brambilla E."/>
            <person name="Goker M."/>
            <person name="Woyke T."/>
            <person name="Bristow J."/>
            <person name="Eisen J.A."/>
            <person name="Markowitz V."/>
            <person name="Hugenholtz P."/>
            <person name="Kyrpides N.C."/>
            <person name="Klenk H.P."/>
            <person name="Land M."/>
        </authorList>
    </citation>
    <scope>NUCLEOTIDE SEQUENCE [LARGE SCALE GENOMIC DNA]</scope>
    <source>
        <strain evidence="11">ATCC 33931 / DSM 2075 / LMG 7858 / VKM B-1802 / 2st14</strain>
    </source>
</reference>
<dbReference type="eggNOG" id="COG0437">
    <property type="taxonomic scope" value="Bacteria"/>
</dbReference>
<sequence length="372" mass="39533">MTKRVSRRDFLKSGLAAATVAASGAALPRLAMAATDDELCTVLDVGKCIGCEACVEACREAWQSSTPDPVSPIPQPFPARVPIEDWSKRKDVQDRLTPYNFLYVEMLAVSHKGQEVEINIPRRCMHCRNAPCANLCPFGAARVEGNGVVHIDGDLCLGGAKCKNVCPWKIPQRQSGVGLYLHLLPEYAGNGAMFKCHRCLPLVRQGQTPRCIEVCPEKVQAIGPRQEMVAAAAEMARAYAQADGRAADLWPEYVYGLEENGGTNTIYVAPVPFAAINQAMIAQHKEQAREDIDAALSAGGGRGLGPGRGDGAGPELARFGRPSMGPQPDAMQSAKNLTWALAIAPVAGLAAGLGKFLSSTKDKGLGEAGGKK</sequence>
<feature type="signal peptide" evidence="8">
    <location>
        <begin position="1"/>
        <end position="33"/>
    </location>
</feature>
<gene>
    <name evidence="10" type="ordered locus">Deba_2020</name>
</gene>
<keyword evidence="3" id="KW-0479">Metal-binding</keyword>
<feature type="domain" description="4Fe-4S ferredoxin-type" evidence="9">
    <location>
        <begin position="39"/>
        <end position="68"/>
    </location>
</feature>
<dbReference type="KEGG" id="dbr:Deba_2020"/>
<evidence type="ECO:0000256" key="1">
    <source>
        <dbReference type="ARBA" id="ARBA00004196"/>
    </source>
</evidence>
<dbReference type="Pfam" id="PF13247">
    <property type="entry name" value="Fer4_11"/>
    <property type="match status" value="1"/>
</dbReference>
<keyword evidence="2" id="KW-0004">4Fe-4S</keyword>
<dbReference type="GO" id="GO:0030313">
    <property type="term" value="C:cell envelope"/>
    <property type="evidence" value="ECO:0007669"/>
    <property type="project" value="UniProtKB-SubCell"/>
</dbReference>
<dbReference type="PROSITE" id="PS51379">
    <property type="entry name" value="4FE4S_FER_2"/>
    <property type="match status" value="3"/>
</dbReference>
<dbReference type="EMBL" id="CP002085">
    <property type="protein sequence ID" value="ADK85385.1"/>
    <property type="molecule type" value="Genomic_DNA"/>
</dbReference>
<dbReference type="PROSITE" id="PS51318">
    <property type="entry name" value="TAT"/>
    <property type="match status" value="1"/>
</dbReference>
<evidence type="ECO:0000256" key="3">
    <source>
        <dbReference type="ARBA" id="ARBA00022723"/>
    </source>
</evidence>
<evidence type="ECO:0000256" key="4">
    <source>
        <dbReference type="ARBA" id="ARBA00022737"/>
    </source>
</evidence>
<feature type="region of interest" description="Disordered" evidence="7">
    <location>
        <begin position="299"/>
        <end position="331"/>
    </location>
</feature>
<dbReference type="RefSeq" id="WP_013258826.1">
    <property type="nucleotide sequence ID" value="NC_014365.1"/>
</dbReference>
<dbReference type="Proteomes" id="UP000009047">
    <property type="component" value="Chromosome"/>
</dbReference>
<dbReference type="SUPFAM" id="SSF54862">
    <property type="entry name" value="4Fe-4S ferredoxins"/>
    <property type="match status" value="1"/>
</dbReference>
<evidence type="ECO:0000259" key="9">
    <source>
        <dbReference type="PROSITE" id="PS51379"/>
    </source>
</evidence>
<evidence type="ECO:0000256" key="6">
    <source>
        <dbReference type="ARBA" id="ARBA00023014"/>
    </source>
</evidence>
<dbReference type="InterPro" id="IPR051555">
    <property type="entry name" value="FDH_Electron_Transfer_Unit"/>
</dbReference>
<dbReference type="Gene3D" id="3.30.70.20">
    <property type="match status" value="2"/>
</dbReference>
<evidence type="ECO:0000256" key="5">
    <source>
        <dbReference type="ARBA" id="ARBA00023004"/>
    </source>
</evidence>
<dbReference type="InterPro" id="IPR017896">
    <property type="entry name" value="4Fe4S_Fe-S-bd"/>
</dbReference>
<evidence type="ECO:0000256" key="2">
    <source>
        <dbReference type="ARBA" id="ARBA00022485"/>
    </source>
</evidence>
<keyword evidence="5" id="KW-0408">Iron</keyword>
<feature type="domain" description="4Fe-4S ferredoxin-type" evidence="9">
    <location>
        <begin position="114"/>
        <end position="146"/>
    </location>
</feature>
<dbReference type="STRING" id="644282.Deba_2020"/>